<accession>A0A1Q5PTF9</accession>
<dbReference type="GO" id="GO:0016758">
    <property type="term" value="F:hexosyltransferase activity"/>
    <property type="evidence" value="ECO:0007669"/>
    <property type="project" value="TreeGrafter"/>
</dbReference>
<dbReference type="Proteomes" id="UP000185612">
    <property type="component" value="Unassembled WGS sequence"/>
</dbReference>
<dbReference type="InParanoid" id="A0A1Q5PTF9"/>
<gene>
    <name evidence="1" type="ORF">BSZ40_10170</name>
</gene>
<protein>
    <submittedName>
        <fullName evidence="1">Uncharacterized protein</fullName>
    </submittedName>
</protein>
<dbReference type="EMBL" id="MQVS01000013">
    <property type="protein sequence ID" value="OKL50887.1"/>
    <property type="molecule type" value="Genomic_DNA"/>
</dbReference>
<dbReference type="RefSeq" id="WP_073826032.1">
    <property type="nucleotide sequence ID" value="NZ_MQVS01000013.1"/>
</dbReference>
<dbReference type="PANTHER" id="PTHR45947:SF3">
    <property type="entry name" value="SULFOQUINOVOSYL TRANSFERASE SQD2"/>
    <property type="match status" value="1"/>
</dbReference>
<comment type="caution">
    <text evidence="1">The sequence shown here is derived from an EMBL/GenBank/DDBJ whole genome shotgun (WGS) entry which is preliminary data.</text>
</comment>
<dbReference type="InterPro" id="IPR050194">
    <property type="entry name" value="Glycosyltransferase_grp1"/>
</dbReference>
<dbReference type="Pfam" id="PF13692">
    <property type="entry name" value="Glyco_trans_1_4"/>
    <property type="match status" value="1"/>
</dbReference>
<keyword evidence="2" id="KW-1185">Reference proteome</keyword>
<name>A0A1Q5PTF9_9ACTO</name>
<sequence length="426" mass="47908">MARHALIVFTDHYPYEVGDEFFEQEIAALAANFDKVLVVPVLQRQGARLTRALPVNVSSRLAPRSRSADWRRHALKWTLPVLWRHRDMVESWPWRGLWRWIIDMRFATTALELERRLRRVISPAEFAKFDTVTFYSYWFYTGAAIGALWKKGRFAHLRPALYARAHAYDVDEADTQHGYLPARPFLLENCDEVWPISQYAAAQLERHCPAQADKLRIRRLGVPFLKTRPRRLTAPLQIVSCSHMAAYKRVDLLVDAVAELGARGRAAAWTHVGEFVPERLAKMRAYAERTIRGVKWQMLGRLDNAQVHDLYANTDFAVFVNTSSSEGVPVSIMEAFAAGLPVVATDAGGTREIVHDGVNGFLVPVAATPGQIADALERVAGLTQEEYAAMSAAARETWRTLANAEAQYQDVADSLLAAAQARAERG</sequence>
<organism evidence="1 2">
    <name type="scientific">Buchananella hordeovulneris</name>
    <dbReference type="NCBI Taxonomy" id="52770"/>
    <lineage>
        <taxon>Bacteria</taxon>
        <taxon>Bacillati</taxon>
        <taxon>Actinomycetota</taxon>
        <taxon>Actinomycetes</taxon>
        <taxon>Actinomycetales</taxon>
        <taxon>Actinomycetaceae</taxon>
        <taxon>Buchananella</taxon>
    </lineage>
</organism>
<dbReference type="PANTHER" id="PTHR45947">
    <property type="entry name" value="SULFOQUINOVOSYL TRANSFERASE SQD2"/>
    <property type="match status" value="1"/>
</dbReference>
<dbReference type="Gene3D" id="3.40.50.2000">
    <property type="entry name" value="Glycogen Phosphorylase B"/>
    <property type="match status" value="2"/>
</dbReference>
<dbReference type="SUPFAM" id="SSF53756">
    <property type="entry name" value="UDP-Glycosyltransferase/glycogen phosphorylase"/>
    <property type="match status" value="1"/>
</dbReference>
<reference evidence="2" key="1">
    <citation type="submission" date="2016-12" db="EMBL/GenBank/DDBJ databases">
        <authorList>
            <person name="Meng X."/>
        </authorList>
    </citation>
    <scope>NUCLEOTIDE SEQUENCE [LARGE SCALE GENOMIC DNA]</scope>
    <source>
        <strain evidence="2">DSM 20732</strain>
    </source>
</reference>
<evidence type="ECO:0000313" key="1">
    <source>
        <dbReference type="EMBL" id="OKL50887.1"/>
    </source>
</evidence>
<dbReference type="OrthoDB" id="9775208at2"/>
<dbReference type="AlphaFoldDB" id="A0A1Q5PTF9"/>
<evidence type="ECO:0000313" key="2">
    <source>
        <dbReference type="Proteomes" id="UP000185612"/>
    </source>
</evidence>
<proteinExistence type="predicted"/>
<dbReference type="STRING" id="52770.BSZ40_10170"/>